<keyword evidence="2" id="KW-1185">Reference proteome</keyword>
<evidence type="ECO:0000313" key="2">
    <source>
        <dbReference type="Proteomes" id="UP000006854"/>
    </source>
</evidence>
<reference evidence="1 2" key="1">
    <citation type="journal article" date="2011" name="BMC Genomics">
        <title>Genome-wide analysis of the role of GlnR in Streptomyces venezuelae provides new insights into global nitrogen regulation in actinomycetes.</title>
        <authorList>
            <person name="Pullan S.T."/>
            <person name="Bibb M.J."/>
            <person name="Merrick M."/>
        </authorList>
    </citation>
    <scope>NUCLEOTIDE SEQUENCE [LARGE SCALE GENOMIC DNA]</scope>
    <source>
        <strain evidence="2">ATCC 10712 / CBS 650.69 / DSM 40230 / JCM 4526 / NBRC 13096 / PD 04745</strain>
    </source>
</reference>
<dbReference type="OrthoDB" id="4225506at2"/>
<sequence>MTPQTAIVSALLCDLDAAPAPVRQTVGGPLLRALRVVDPDYAASLAAGHIEDLDTWATRVLGPEDAA</sequence>
<dbReference type="KEGG" id="sve:SVEN_2080"/>
<dbReference type="AlphaFoldDB" id="F2RKX7"/>
<organism evidence="1 2">
    <name type="scientific">Streptomyces venezuelae (strain ATCC 10712 / CBS 650.69 / DSM 40230 / JCM 4526 / NBRC 13096 / PD 04745)</name>
    <dbReference type="NCBI Taxonomy" id="953739"/>
    <lineage>
        <taxon>Bacteria</taxon>
        <taxon>Bacillati</taxon>
        <taxon>Actinomycetota</taxon>
        <taxon>Actinomycetes</taxon>
        <taxon>Kitasatosporales</taxon>
        <taxon>Streptomycetaceae</taxon>
        <taxon>Streptomyces</taxon>
    </lineage>
</organism>
<dbReference type="Proteomes" id="UP000006854">
    <property type="component" value="Chromosome"/>
</dbReference>
<dbReference type="PATRIC" id="fig|953739.5.peg.4238"/>
<dbReference type="EMBL" id="FR845719">
    <property type="protein sequence ID" value="CCA55366.1"/>
    <property type="molecule type" value="Genomic_DNA"/>
</dbReference>
<name>F2RKX7_STRVP</name>
<accession>F2RKX7</accession>
<protein>
    <submittedName>
        <fullName evidence="1">Uncharacterized protein</fullName>
    </submittedName>
</protein>
<dbReference type="GeneID" id="51862653"/>
<dbReference type="STRING" id="953739.SVEN_2080"/>
<evidence type="ECO:0000313" key="1">
    <source>
        <dbReference type="EMBL" id="CCA55366.1"/>
    </source>
</evidence>
<proteinExistence type="predicted"/>
<dbReference type="RefSeq" id="WP_015033284.1">
    <property type="nucleotide sequence ID" value="NC_018750.1"/>
</dbReference>
<dbReference type="HOGENOM" id="CLU_2810819_0_0_11"/>
<gene>
    <name evidence="1" type="ordered locus">SVEN_2080</name>
</gene>